<accession>A0A2P2I6T8</accession>
<organism evidence="3">
    <name type="scientific">Hirondellea gigas</name>
    <dbReference type="NCBI Taxonomy" id="1518452"/>
    <lineage>
        <taxon>Eukaryota</taxon>
        <taxon>Metazoa</taxon>
        <taxon>Ecdysozoa</taxon>
        <taxon>Arthropoda</taxon>
        <taxon>Crustacea</taxon>
        <taxon>Multicrustacea</taxon>
        <taxon>Malacostraca</taxon>
        <taxon>Eumalacostraca</taxon>
        <taxon>Peracarida</taxon>
        <taxon>Amphipoda</taxon>
        <taxon>Amphilochidea</taxon>
        <taxon>Lysianassida</taxon>
        <taxon>Lysianassidira</taxon>
        <taxon>Lysianassoidea</taxon>
        <taxon>Lysianassidae</taxon>
        <taxon>Hirondellea</taxon>
    </lineage>
</organism>
<feature type="region of interest" description="Disordered" evidence="2">
    <location>
        <begin position="190"/>
        <end position="229"/>
    </location>
</feature>
<feature type="region of interest" description="Disordered" evidence="2">
    <location>
        <begin position="279"/>
        <end position="327"/>
    </location>
</feature>
<protein>
    <recommendedName>
        <fullName evidence="1">Receptor expression-enhancing protein</fullName>
    </recommendedName>
</protein>
<feature type="compositionally biased region" description="Polar residues" evidence="2">
    <location>
        <begin position="194"/>
        <end position="229"/>
    </location>
</feature>
<feature type="region of interest" description="Disordered" evidence="2">
    <location>
        <begin position="251"/>
        <end position="270"/>
    </location>
</feature>
<dbReference type="GO" id="GO:0071782">
    <property type="term" value="C:endoplasmic reticulum tubular network"/>
    <property type="evidence" value="ECO:0007669"/>
    <property type="project" value="TreeGrafter"/>
</dbReference>
<dbReference type="AlphaFoldDB" id="A0A2P2I6T8"/>
<dbReference type="InterPro" id="IPR004345">
    <property type="entry name" value="TB2_DP1_HVA22"/>
</dbReference>
<evidence type="ECO:0000313" key="3">
    <source>
        <dbReference type="EMBL" id="LAB69735.1"/>
    </source>
</evidence>
<dbReference type="GO" id="GO:0071786">
    <property type="term" value="P:endoplasmic reticulum tubular network organization"/>
    <property type="evidence" value="ECO:0007669"/>
    <property type="project" value="TreeGrafter"/>
</dbReference>
<dbReference type="GO" id="GO:0008017">
    <property type="term" value="F:microtubule binding"/>
    <property type="evidence" value="ECO:0007669"/>
    <property type="project" value="TreeGrafter"/>
</dbReference>
<name>A0A2P2I6T8_9CRUS</name>
<comment type="subcellular location">
    <subcellularLocation>
        <location evidence="1">Membrane</location>
        <topology evidence="1">Multi-pass membrane protein</topology>
    </subcellularLocation>
</comment>
<dbReference type="PANTHER" id="PTHR12300">
    <property type="entry name" value="HVA22-LIKE PROTEINS"/>
    <property type="match status" value="1"/>
</dbReference>
<keyword evidence="1" id="KW-0812">Transmembrane</keyword>
<keyword evidence="1" id="KW-1133">Transmembrane helix</keyword>
<dbReference type="GO" id="GO:0005789">
    <property type="term" value="C:endoplasmic reticulum membrane"/>
    <property type="evidence" value="ECO:0007669"/>
    <property type="project" value="TreeGrafter"/>
</dbReference>
<dbReference type="PANTHER" id="PTHR12300:SF117">
    <property type="entry name" value="LP05237P-RELATED"/>
    <property type="match status" value="1"/>
</dbReference>
<proteinExistence type="evidence at transcript level"/>
<feature type="transmembrane region" description="Helical" evidence="1">
    <location>
        <begin position="6"/>
        <end position="27"/>
    </location>
</feature>
<feature type="compositionally biased region" description="Low complexity" evidence="2">
    <location>
        <begin position="259"/>
        <end position="269"/>
    </location>
</feature>
<feature type="compositionally biased region" description="Polar residues" evidence="2">
    <location>
        <begin position="306"/>
        <end position="320"/>
    </location>
</feature>
<dbReference type="GO" id="GO:0005881">
    <property type="term" value="C:cytoplasmic microtubule"/>
    <property type="evidence" value="ECO:0007669"/>
    <property type="project" value="TreeGrafter"/>
</dbReference>
<evidence type="ECO:0000256" key="2">
    <source>
        <dbReference type="SAM" id="MobiDB-lite"/>
    </source>
</evidence>
<evidence type="ECO:0000256" key="1">
    <source>
        <dbReference type="RuleBase" id="RU362006"/>
    </source>
</evidence>
<keyword evidence="1" id="KW-0472">Membrane</keyword>
<feature type="transmembrane region" description="Helical" evidence="1">
    <location>
        <begin position="39"/>
        <end position="65"/>
    </location>
</feature>
<dbReference type="Pfam" id="PF03134">
    <property type="entry name" value="TB2_DP1_HVA22"/>
    <property type="match status" value="1"/>
</dbReference>
<sequence>MISAFVARGIILVFGTLFPAYYSYKAVKTKNVKEYVKWMMYWIVFAFFTCLETITDLFLAFWFPFYYEAKILLVLWLLSPATRGSSVLYRKFVHPWLTQREDDIDEYIARAKQQGYSTVLQLGTKGFNYATSVIMQTAIKGGGGLVNQLKRSYSVGELAEDDVAAAGDMNRNVKALPPAVDAADYHYAPHHHQQLSGTQQPHLQQQNLPASQQPLAASKQYPQQQHEACSTGTQQQKKCLQQQQPLLETDLHDDAGVGSPNSTLSSTSSFDLHNNAGAAAELSEEQSSSDELCTLTEGQEGGVTRRSMNTRSQTKTNVGPTRTRLFF</sequence>
<dbReference type="EMBL" id="IACF01004141">
    <property type="protein sequence ID" value="LAB69735.1"/>
    <property type="molecule type" value="mRNA"/>
</dbReference>
<reference evidence="3" key="1">
    <citation type="journal article" date="2018" name="Biosci. Biotechnol. Biochem.">
        <title>Polysaccharide hydrolase of the hadal zone amphipods Hirondellea gigas.</title>
        <authorList>
            <person name="Kobayashi H."/>
            <person name="Nagahama T."/>
            <person name="Arai W."/>
            <person name="Sasagawa Y."/>
            <person name="Umeda M."/>
            <person name="Hayashi T."/>
            <person name="Nikaido I."/>
            <person name="Watanabe H."/>
            <person name="Oguri K."/>
            <person name="Kitazato H."/>
            <person name="Fujioka K."/>
            <person name="Kido Y."/>
            <person name="Takami H."/>
        </authorList>
    </citation>
    <scope>NUCLEOTIDE SEQUENCE</scope>
    <source>
        <tissue evidence="3">Whole body</tissue>
    </source>
</reference>
<comment type="similarity">
    <text evidence="1">Belongs to the DP1 family.</text>
</comment>